<protein>
    <submittedName>
        <fullName evidence="1">Uncharacterized protein</fullName>
    </submittedName>
</protein>
<evidence type="ECO:0000313" key="1">
    <source>
        <dbReference type="EMBL" id="VVP48943.1"/>
    </source>
</evidence>
<dbReference type="EMBL" id="CABVIH010000032">
    <property type="protein sequence ID" value="VVP48943.1"/>
    <property type="molecule type" value="Genomic_DNA"/>
</dbReference>
<organism evidence="1 2">
    <name type="scientific">Pseudomonas fluorescens</name>
    <dbReference type="NCBI Taxonomy" id="294"/>
    <lineage>
        <taxon>Bacteria</taxon>
        <taxon>Pseudomonadati</taxon>
        <taxon>Pseudomonadota</taxon>
        <taxon>Gammaproteobacteria</taxon>
        <taxon>Pseudomonadales</taxon>
        <taxon>Pseudomonadaceae</taxon>
        <taxon>Pseudomonas</taxon>
    </lineage>
</organism>
<dbReference type="AlphaFoldDB" id="A0A5E7PP90"/>
<gene>
    <name evidence="1" type="ORF">PS880_05249</name>
</gene>
<dbReference type="Proteomes" id="UP000375525">
    <property type="component" value="Unassembled WGS sequence"/>
</dbReference>
<name>A0A5E7PP90_PSEFL</name>
<proteinExistence type="predicted"/>
<accession>A0A5E7PP90</accession>
<reference evidence="1 2" key="1">
    <citation type="submission" date="2019-09" db="EMBL/GenBank/DDBJ databases">
        <authorList>
            <person name="Chandra G."/>
            <person name="Truman W A."/>
        </authorList>
    </citation>
    <scope>NUCLEOTIDE SEQUENCE [LARGE SCALE GENOMIC DNA]</scope>
    <source>
        <strain evidence="1">PS880</strain>
    </source>
</reference>
<sequence length="110" mass="11756">MTTHFKTLVAPILENREGQALPDNKISVSKNSAGVVINVDTTSFAQGTELTAHFSVITGVVWSELKLVEGSELKFILGNANFKLHVGKTATINYSIESNDSEVVVAPIVG</sequence>
<evidence type="ECO:0000313" key="2">
    <source>
        <dbReference type="Proteomes" id="UP000375525"/>
    </source>
</evidence>
<dbReference type="RefSeq" id="WP_150782076.1">
    <property type="nucleotide sequence ID" value="NZ_CABVIH010000032.1"/>
</dbReference>